<dbReference type="SMART" id="SM00498">
    <property type="entry name" value="FH2"/>
    <property type="match status" value="1"/>
</dbReference>
<dbReference type="InterPro" id="IPR015425">
    <property type="entry name" value="FH2_Formin"/>
</dbReference>
<evidence type="ECO:0000259" key="3">
    <source>
        <dbReference type="PROSITE" id="PS51231"/>
    </source>
</evidence>
<dbReference type="Proteomes" id="UP000695023">
    <property type="component" value="Unplaced"/>
</dbReference>
<evidence type="ECO:0000313" key="6">
    <source>
        <dbReference type="Proteomes" id="UP000695023"/>
    </source>
</evidence>
<evidence type="ECO:0000313" key="7">
    <source>
        <dbReference type="RefSeq" id="XP_013764553.1"/>
    </source>
</evidence>
<feature type="compositionally biased region" description="Polar residues" evidence="2">
    <location>
        <begin position="505"/>
        <end position="530"/>
    </location>
</feature>
<keyword evidence="6" id="KW-1185">Reference proteome</keyword>
<dbReference type="PANTHER" id="PTHR45920">
    <property type="entry name" value="FORMIN HOMOLOGY 2 DOMAIN CONTAINING, ISOFORM I"/>
    <property type="match status" value="1"/>
</dbReference>
<dbReference type="Gene3D" id="1.25.10.10">
    <property type="entry name" value="Leucine-rich Repeat Variant"/>
    <property type="match status" value="1"/>
</dbReference>
<feature type="region of interest" description="Disordered" evidence="2">
    <location>
        <begin position="835"/>
        <end position="874"/>
    </location>
</feature>
<accession>A0A9Y6J9K6</accession>
<evidence type="ECO:0000259" key="5">
    <source>
        <dbReference type="PROSITE" id="PS51444"/>
    </source>
</evidence>
<name>A0A9Y6J9K6_9CICH</name>
<dbReference type="SUPFAM" id="SSF48371">
    <property type="entry name" value="ARM repeat"/>
    <property type="match status" value="1"/>
</dbReference>
<evidence type="ECO:0000256" key="1">
    <source>
        <dbReference type="ARBA" id="ARBA00023203"/>
    </source>
</evidence>
<dbReference type="PROSITE" id="PS51232">
    <property type="entry name" value="GBD_FH3"/>
    <property type="match status" value="1"/>
</dbReference>
<dbReference type="Gene3D" id="1.20.58.2220">
    <property type="entry name" value="Formin, FH2 domain"/>
    <property type="match status" value="1"/>
</dbReference>
<feature type="domain" description="FH2" evidence="5">
    <location>
        <begin position="873"/>
        <end position="1267"/>
    </location>
</feature>
<dbReference type="InterPro" id="IPR016024">
    <property type="entry name" value="ARM-type_fold"/>
</dbReference>
<sequence length="1417" mass="156227">MAMASIVCRVQYLEDSDPFICTNFPEPRRPPTVNLEENLQLSEQIAGIHKLLEPPLKLEDCTLQLSPSGNYLDLDSSLAEQRDELESFYEDVAKGRKPILILRTQLSVRVHSILEKLYNSQGPELRRSLFSLKQLFQDDKDLVPEFVASDGLTCFIKVGAEADHNYQNYILRALSQIMLFVDGMNGVINHNETVQWLYTLTGSSSRLVVKTALKLLIVFVEYSESNSPLLIRAVNTVAGQRAVKPWSYMMEVLEERNGADTELLVFAMTLINKTLVALPDQDSFYDVTDKLELLGMEAVIRKHMNNKGTEPDLRTQFTIYEVTTRNGDLNTFPFLRNTCCLQTDVFFSESLGESALPAGPECYSCPAVDDSSPLLRKERRKLATGEQDGSRGRRHLSSQNLLNARTSPTPSSPSTTPTTPTLFLSSSVNSSVSPAASPAASPTVSPAASPTVSPAASPTVSPVISSPSPTAGLGSRASSPLASEHSSSSSSPSGSRRESPLPSPNGTMDTEQGTKTPPSPSRSFLSHHMSSLGLSRKSRFFSKTSSISEEHRADCSPSSPDLSLRQNSQSNLQQLDNKTEPKTKAKDAFLRILAAQQWQRKRKTKDLSEIKLPSLDDAVTSTLEGTADEGAAEVPSRHDSTSSSLETNGHSDSQDDPAPLVQRQGSTLSNDTKFMLDMLYSKTGPMSPSAAADTNEEERSFVPAGDDVAARGRVTERLSSFKARSAESSTSNESSASRRAELESLEGSTQAARARLAEEQKRYIRHQSSIDTEAHTGSLDTTQMTPLGPGSSNDAWDQLQPSAAALRIKDLDFSDLLDEEDIDVLDIDTFDSSASSFTLSGIPPPPPPPPGMPGAPPPPPPPPLPAGVPPPPLLEASQKKKKTVKLFWKELKQADGPKKCRFGRGTVWASLDKVAVDTARLEHLFESKGKELPVTKKGPETKKTEILVLDSKRSNAINIGMTVLPAIHVIKSAILSFDEFAISKEGIEKILTMTPTEEEKQKIQEAQLANPDLPLGTAEQFLLTLASINGLTPRLQLWAFKLNYEALEKEIAEPLFDLKLGMEQLASNQTFRRILATLLAIGNFLNSSNAKGFELSYLEKVVEVKDTVHRQSLLHHTCNLVVENYPESSDVYSEIPAITRSAKVDFELLSENLVQLERRCKASWDNLKVVAKHETKAALKNKLTDFLKDCTQRIIILKVVHRRVINRFHSFLLFLGQPSSSVRDVKVTNFCRIISEFALEYRTTRERVLTIKRKRAVHRERTKTRGKMITETEKFSGAVSRPDSPSPVSMAAEADQDQEEEHKNMKNLLISRSSTLNCDQRGLRRSRAVRSLGRVEPPKMSLAKEDETSSQDDATDEIMDRLVKSVTQNPSGRSSSPKNRKRSRLNRKSLRRTLKSGLSVDVVQALGLNNKTAGDRV</sequence>
<dbReference type="InterPro" id="IPR056771">
    <property type="entry name" value="FH3_FHOD1-3-like"/>
</dbReference>
<evidence type="ECO:0000256" key="2">
    <source>
        <dbReference type="SAM" id="MobiDB-lite"/>
    </source>
</evidence>
<feature type="compositionally biased region" description="Pro residues" evidence="2">
    <location>
        <begin position="842"/>
        <end position="873"/>
    </location>
</feature>
<dbReference type="GO" id="GO:0051015">
    <property type="term" value="F:actin filament binding"/>
    <property type="evidence" value="ECO:0007669"/>
    <property type="project" value="TreeGrafter"/>
</dbReference>
<feature type="region of interest" description="Disordered" evidence="2">
    <location>
        <begin position="1319"/>
        <end position="1392"/>
    </location>
</feature>
<feature type="domain" description="GBD/FH3" evidence="4">
    <location>
        <begin position="43"/>
        <end position="440"/>
    </location>
</feature>
<dbReference type="Pfam" id="PF24959">
    <property type="entry name" value="FH3_FHOD1-3"/>
    <property type="match status" value="1"/>
</dbReference>
<feature type="compositionally biased region" description="Low complexity" evidence="2">
    <location>
        <begin position="406"/>
        <end position="494"/>
    </location>
</feature>
<feature type="compositionally biased region" description="Polar residues" evidence="2">
    <location>
        <begin position="641"/>
        <end position="651"/>
    </location>
</feature>
<feature type="compositionally biased region" description="Acidic residues" evidence="2">
    <location>
        <begin position="1348"/>
        <end position="1357"/>
    </location>
</feature>
<feature type="compositionally biased region" description="Basic residues" evidence="2">
    <location>
        <begin position="1378"/>
        <end position="1392"/>
    </location>
</feature>
<dbReference type="InterPro" id="IPR011989">
    <property type="entry name" value="ARM-like"/>
</dbReference>
<feature type="region of interest" description="Disordered" evidence="2">
    <location>
        <begin position="543"/>
        <end position="583"/>
    </location>
</feature>
<dbReference type="GO" id="GO:0005737">
    <property type="term" value="C:cytoplasm"/>
    <property type="evidence" value="ECO:0007669"/>
    <property type="project" value="TreeGrafter"/>
</dbReference>
<feature type="region of interest" description="Disordered" evidence="2">
    <location>
        <begin position="685"/>
        <end position="708"/>
    </location>
</feature>
<dbReference type="SUPFAM" id="SSF101447">
    <property type="entry name" value="Formin homology 2 domain (FH2 domain)"/>
    <property type="match status" value="1"/>
</dbReference>
<proteinExistence type="predicted"/>
<dbReference type="InterPro" id="IPR014767">
    <property type="entry name" value="DAD_dom"/>
</dbReference>
<dbReference type="PROSITE" id="PS51231">
    <property type="entry name" value="DAD"/>
    <property type="match status" value="1"/>
</dbReference>
<feature type="region of interest" description="Disordered" evidence="2">
    <location>
        <begin position="720"/>
        <end position="797"/>
    </location>
</feature>
<dbReference type="InterPro" id="IPR042201">
    <property type="entry name" value="FH2_Formin_sf"/>
</dbReference>
<dbReference type="CTD" id="29109"/>
<dbReference type="FunFam" id="1.25.10.10:FF:000056">
    <property type="entry name" value="FH1/FH2 domain-containing protein 3 isoform X1"/>
    <property type="match status" value="1"/>
</dbReference>
<gene>
    <name evidence="7" type="primary">fhod1</name>
</gene>
<keyword evidence="1" id="KW-0009">Actin-binding</keyword>
<protein>
    <submittedName>
        <fullName evidence="7">FH1/FH2 domain-containing protein 1</fullName>
    </submittedName>
</protein>
<feature type="region of interest" description="Disordered" evidence="2">
    <location>
        <begin position="381"/>
        <end position="530"/>
    </location>
</feature>
<feature type="region of interest" description="Disordered" evidence="2">
    <location>
        <begin position="627"/>
        <end position="669"/>
    </location>
</feature>
<dbReference type="Pfam" id="PF18382">
    <property type="entry name" value="Formin_GBD_N"/>
    <property type="match status" value="1"/>
</dbReference>
<organism evidence="6 7">
    <name type="scientific">Pundamilia nyererei</name>
    <dbReference type="NCBI Taxonomy" id="303518"/>
    <lineage>
        <taxon>Eukaryota</taxon>
        <taxon>Metazoa</taxon>
        <taxon>Chordata</taxon>
        <taxon>Craniata</taxon>
        <taxon>Vertebrata</taxon>
        <taxon>Euteleostomi</taxon>
        <taxon>Actinopterygii</taxon>
        <taxon>Neopterygii</taxon>
        <taxon>Teleostei</taxon>
        <taxon>Neoteleostei</taxon>
        <taxon>Acanthomorphata</taxon>
        <taxon>Ovalentaria</taxon>
        <taxon>Cichlomorphae</taxon>
        <taxon>Cichliformes</taxon>
        <taxon>Cichlidae</taxon>
        <taxon>African cichlids</taxon>
        <taxon>Pseudocrenilabrinae</taxon>
        <taxon>Haplochromini</taxon>
        <taxon>Pundamilia</taxon>
    </lineage>
</organism>
<feature type="domain" description="DAD" evidence="3">
    <location>
        <begin position="1352"/>
        <end position="1385"/>
    </location>
</feature>
<evidence type="ECO:0000259" key="4">
    <source>
        <dbReference type="PROSITE" id="PS51232"/>
    </source>
</evidence>
<dbReference type="GO" id="GO:0030866">
    <property type="term" value="P:cortical actin cytoskeleton organization"/>
    <property type="evidence" value="ECO:0007669"/>
    <property type="project" value="TreeGrafter"/>
</dbReference>
<feature type="compositionally biased region" description="Low complexity" evidence="2">
    <location>
        <begin position="561"/>
        <end position="576"/>
    </location>
</feature>
<reference evidence="7" key="1">
    <citation type="submission" date="2025-08" db="UniProtKB">
        <authorList>
            <consortium name="RefSeq"/>
        </authorList>
    </citation>
    <scope>IDENTIFICATION</scope>
</reference>
<dbReference type="PANTHER" id="PTHR45920:SF2">
    <property type="entry name" value="FH1_FH2 DOMAIN-CONTAINING PROTEIN 1"/>
    <property type="match status" value="1"/>
</dbReference>
<dbReference type="InterPro" id="IPR014768">
    <property type="entry name" value="GBD/FH3_dom"/>
</dbReference>
<feature type="region of interest" description="Disordered" evidence="2">
    <location>
        <begin position="1274"/>
        <end position="1302"/>
    </location>
</feature>
<dbReference type="RefSeq" id="XP_013764553.1">
    <property type="nucleotide sequence ID" value="XM_013909099.1"/>
</dbReference>
<dbReference type="Pfam" id="PF02181">
    <property type="entry name" value="FH2"/>
    <property type="match status" value="1"/>
</dbReference>
<feature type="compositionally biased region" description="Polar residues" evidence="2">
    <location>
        <begin position="778"/>
        <end position="797"/>
    </location>
</feature>
<dbReference type="PROSITE" id="PS51444">
    <property type="entry name" value="FH2"/>
    <property type="match status" value="1"/>
</dbReference>
<dbReference type="GO" id="GO:0005856">
    <property type="term" value="C:cytoskeleton"/>
    <property type="evidence" value="ECO:0007669"/>
    <property type="project" value="TreeGrafter"/>
</dbReference>
<dbReference type="InterPro" id="IPR041387">
    <property type="entry name" value="FHOD1_GBD_N"/>
</dbReference>
<feature type="compositionally biased region" description="Low complexity" evidence="2">
    <location>
        <begin position="726"/>
        <end position="735"/>
    </location>
</feature>